<comment type="caution">
    <text evidence="6">The sequence shown here is derived from an EMBL/GenBank/DDBJ whole genome shotgun (WGS) entry which is preliminary data.</text>
</comment>
<keyword evidence="3" id="KW-0238">DNA-binding</keyword>
<dbReference type="Proteomes" id="UP001169242">
    <property type="component" value="Unassembled WGS sequence"/>
</dbReference>
<evidence type="ECO:0000256" key="3">
    <source>
        <dbReference type="ARBA" id="ARBA00023125"/>
    </source>
</evidence>
<dbReference type="SUPFAM" id="SSF46955">
    <property type="entry name" value="Putative DNA-binding domain"/>
    <property type="match status" value="1"/>
</dbReference>
<feature type="domain" description="HTH merR-type" evidence="5">
    <location>
        <begin position="13"/>
        <end position="82"/>
    </location>
</feature>
<dbReference type="Pfam" id="PF13411">
    <property type="entry name" value="MerR_1"/>
    <property type="match status" value="1"/>
</dbReference>
<sequence length="273" mass="32401">MQLNREEYFFEPRYTRGQVCKVMGIGKDTLRHYESCGILSPKENKKNKYKYYAIADIEILNVILFLRSIDVPIQDIPKFIECNDIDDYSDLIGKQIKEITQKINYWTYAKKLLCYFQEMLEEYKENPNTIKYVEQIVFRFNKATFDYKMDDIEEMMPSKKTNRGVGRITQLKIVGQKWIYSNREDTSDIIVGHLCDEKEKEEGCEVILSQALLMTTLEPLDKIPGIICSAQQNYEKQYVFEKKVYIIEHSFFNIFNQGKLMRNIYLPIQSIKK</sequence>
<protein>
    <submittedName>
        <fullName evidence="6">MerR family transcriptional regulator</fullName>
    </submittedName>
</protein>
<organism evidence="6 7">
    <name type="scientific">Holtiella tumoricola</name>
    <dbReference type="NCBI Taxonomy" id="3018743"/>
    <lineage>
        <taxon>Bacteria</taxon>
        <taxon>Bacillati</taxon>
        <taxon>Bacillota</taxon>
        <taxon>Clostridia</taxon>
        <taxon>Lachnospirales</taxon>
        <taxon>Cellulosilyticaceae</taxon>
        <taxon>Holtiella</taxon>
    </lineage>
</organism>
<dbReference type="PANTHER" id="PTHR30204">
    <property type="entry name" value="REDOX-CYCLING DRUG-SENSING TRANSCRIPTIONAL ACTIVATOR SOXR"/>
    <property type="match status" value="1"/>
</dbReference>
<evidence type="ECO:0000313" key="6">
    <source>
        <dbReference type="EMBL" id="MDA3732521.1"/>
    </source>
</evidence>
<gene>
    <name evidence="6" type="ORF">PBV87_13600</name>
</gene>
<dbReference type="GO" id="GO:0003677">
    <property type="term" value="F:DNA binding"/>
    <property type="evidence" value="ECO:0007669"/>
    <property type="project" value="UniProtKB-KW"/>
</dbReference>
<evidence type="ECO:0000256" key="4">
    <source>
        <dbReference type="ARBA" id="ARBA00023163"/>
    </source>
</evidence>
<evidence type="ECO:0000259" key="5">
    <source>
        <dbReference type="PROSITE" id="PS50937"/>
    </source>
</evidence>
<dbReference type="GO" id="GO:0003700">
    <property type="term" value="F:DNA-binding transcription factor activity"/>
    <property type="evidence" value="ECO:0007669"/>
    <property type="project" value="InterPro"/>
</dbReference>
<dbReference type="PROSITE" id="PS50937">
    <property type="entry name" value="HTH_MERR_2"/>
    <property type="match status" value="1"/>
</dbReference>
<dbReference type="EMBL" id="JAQIFT010000048">
    <property type="protein sequence ID" value="MDA3732521.1"/>
    <property type="molecule type" value="Genomic_DNA"/>
</dbReference>
<dbReference type="InterPro" id="IPR047057">
    <property type="entry name" value="MerR_fam"/>
</dbReference>
<dbReference type="SMART" id="SM00422">
    <property type="entry name" value="HTH_MERR"/>
    <property type="match status" value="1"/>
</dbReference>
<keyword evidence="4" id="KW-0804">Transcription</keyword>
<dbReference type="PANTHER" id="PTHR30204:SF69">
    <property type="entry name" value="MERR-FAMILY TRANSCRIPTIONAL REGULATOR"/>
    <property type="match status" value="1"/>
</dbReference>
<keyword evidence="1" id="KW-0678">Repressor</keyword>
<dbReference type="InterPro" id="IPR000551">
    <property type="entry name" value="MerR-type_HTH_dom"/>
</dbReference>
<keyword evidence="2" id="KW-0805">Transcription regulation</keyword>
<dbReference type="InterPro" id="IPR009061">
    <property type="entry name" value="DNA-bd_dom_put_sf"/>
</dbReference>
<reference evidence="6" key="1">
    <citation type="journal article" date="2023" name="Int. J. Syst. Evol. Microbiol.">
        <title>&lt;i&gt;Holtiella tumoricola&lt;/i&gt; gen. nov. sp. nov., isolated from a human clinical sample.</title>
        <authorList>
            <person name="Allen-Vercoe E."/>
            <person name="Daigneault M.C."/>
            <person name="Vancuren S.J."/>
            <person name="Cochrane K."/>
            <person name="O'Neal L.L."/>
            <person name="Sankaranarayanan K."/>
            <person name="Lawson P.A."/>
        </authorList>
    </citation>
    <scope>NUCLEOTIDE SEQUENCE</scope>
    <source>
        <strain evidence="6">CC70A</strain>
    </source>
</reference>
<dbReference type="AlphaFoldDB" id="A0AA42DPN4"/>
<evidence type="ECO:0000256" key="1">
    <source>
        <dbReference type="ARBA" id="ARBA00022491"/>
    </source>
</evidence>
<keyword evidence="7" id="KW-1185">Reference proteome</keyword>
<dbReference type="RefSeq" id="WP_271012629.1">
    <property type="nucleotide sequence ID" value="NZ_JAQIFT010000048.1"/>
</dbReference>
<name>A0AA42DPN4_9FIRM</name>
<evidence type="ECO:0000256" key="2">
    <source>
        <dbReference type="ARBA" id="ARBA00023015"/>
    </source>
</evidence>
<dbReference type="Gene3D" id="1.10.1660.10">
    <property type="match status" value="1"/>
</dbReference>
<accession>A0AA42DPN4</accession>
<proteinExistence type="predicted"/>
<evidence type="ECO:0000313" key="7">
    <source>
        <dbReference type="Proteomes" id="UP001169242"/>
    </source>
</evidence>